<evidence type="ECO:0000256" key="2">
    <source>
        <dbReference type="ARBA" id="ARBA00023015"/>
    </source>
</evidence>
<evidence type="ECO:0000256" key="4">
    <source>
        <dbReference type="ARBA" id="ARBA00023163"/>
    </source>
</evidence>
<keyword evidence="3" id="KW-0238">DNA-binding</keyword>
<proteinExistence type="inferred from homology"/>
<keyword evidence="4" id="KW-0804">Transcription</keyword>
<evidence type="ECO:0000256" key="1">
    <source>
        <dbReference type="ARBA" id="ARBA00009437"/>
    </source>
</evidence>
<accession>A0ABQ5RDG8</accession>
<dbReference type="PRINTS" id="PR00039">
    <property type="entry name" value="HTHLYSR"/>
</dbReference>
<evidence type="ECO:0000256" key="3">
    <source>
        <dbReference type="ARBA" id="ARBA00023125"/>
    </source>
</evidence>
<dbReference type="InterPro" id="IPR036390">
    <property type="entry name" value="WH_DNA-bd_sf"/>
</dbReference>
<dbReference type="Pfam" id="PF03466">
    <property type="entry name" value="LysR_substrate"/>
    <property type="match status" value="1"/>
</dbReference>
<dbReference type="EMBL" id="BSDQ01000001">
    <property type="protein sequence ID" value="GLI29411.1"/>
    <property type="molecule type" value="Genomic_DNA"/>
</dbReference>
<dbReference type="InterPro" id="IPR005119">
    <property type="entry name" value="LysR_subst-bd"/>
</dbReference>
<dbReference type="Pfam" id="PF00126">
    <property type="entry name" value="HTH_1"/>
    <property type="match status" value="1"/>
</dbReference>
<dbReference type="SUPFAM" id="SSF46785">
    <property type="entry name" value="Winged helix' DNA-binding domain"/>
    <property type="match status" value="1"/>
</dbReference>
<dbReference type="PANTHER" id="PTHR30346:SF29">
    <property type="entry name" value="LYSR SUBSTRATE-BINDING"/>
    <property type="match status" value="1"/>
</dbReference>
<dbReference type="InterPro" id="IPR036388">
    <property type="entry name" value="WH-like_DNA-bd_sf"/>
</dbReference>
<comment type="caution">
    <text evidence="6">The sequence shown here is derived from an EMBL/GenBank/DDBJ whole genome shotgun (WGS) entry which is preliminary data.</text>
</comment>
<dbReference type="PROSITE" id="PS50931">
    <property type="entry name" value="HTH_LYSR"/>
    <property type="match status" value="1"/>
</dbReference>
<sequence>MAGMDPRRLLIFRTVVRNGSIGAGARELGWTQPAVSQHLAALEKEVGTQLLLRSSSGITPTEAGSRLALHAEAIAAQLHAAEEELADITALRRGTVKFGTFPSAAAVLLPPVLARLGESAPDLDVTFDELEPPDAVPAVREGELDLALVFRYPCSDIGDEGTLEWTPLMEDRVMVLLPAEHPRAEDPELTLGDLAKEPWIAGCERCRANLLSSARRAGFTPQVRHSTDDSIVVQRLITHGGGVALMPETTLEAAPPTDDLVVRHLPDLDDRMIGLINRRGALSIPAVAALKDALVAETTRRLATAALI</sequence>
<evidence type="ECO:0000313" key="6">
    <source>
        <dbReference type="EMBL" id="GLI29411.1"/>
    </source>
</evidence>
<evidence type="ECO:0000259" key="5">
    <source>
        <dbReference type="PROSITE" id="PS50931"/>
    </source>
</evidence>
<dbReference type="InterPro" id="IPR000847">
    <property type="entry name" value="LysR_HTH_N"/>
</dbReference>
<protein>
    <submittedName>
        <fullName evidence="6">LysR family transcriptional regulator</fullName>
    </submittedName>
</protein>
<dbReference type="Proteomes" id="UP001144451">
    <property type="component" value="Unassembled WGS sequence"/>
</dbReference>
<organism evidence="6 7">
    <name type="scientific">Brachybacterium conglomeratum</name>
    <dbReference type="NCBI Taxonomy" id="47846"/>
    <lineage>
        <taxon>Bacteria</taxon>
        <taxon>Bacillati</taxon>
        <taxon>Actinomycetota</taxon>
        <taxon>Actinomycetes</taxon>
        <taxon>Micrococcales</taxon>
        <taxon>Dermabacteraceae</taxon>
        <taxon>Brachybacterium</taxon>
    </lineage>
</organism>
<feature type="domain" description="HTH lysR-type" evidence="5">
    <location>
        <begin position="4"/>
        <end position="61"/>
    </location>
</feature>
<dbReference type="PANTHER" id="PTHR30346">
    <property type="entry name" value="TRANSCRIPTIONAL DUAL REGULATOR HCAR-RELATED"/>
    <property type="match status" value="1"/>
</dbReference>
<keyword evidence="2" id="KW-0805">Transcription regulation</keyword>
<name>A0ABQ5RDG8_9MICO</name>
<dbReference type="CDD" id="cd08423">
    <property type="entry name" value="PBP2_LTTR_like_6"/>
    <property type="match status" value="1"/>
</dbReference>
<dbReference type="Gene3D" id="3.40.190.10">
    <property type="entry name" value="Periplasmic binding protein-like II"/>
    <property type="match status" value="2"/>
</dbReference>
<comment type="similarity">
    <text evidence="1">Belongs to the LysR transcriptional regulatory family.</text>
</comment>
<gene>
    <name evidence="6" type="ORF">BCONGLO52_02520</name>
</gene>
<dbReference type="Gene3D" id="1.10.10.10">
    <property type="entry name" value="Winged helix-like DNA-binding domain superfamily/Winged helix DNA-binding domain"/>
    <property type="match status" value="1"/>
</dbReference>
<dbReference type="SUPFAM" id="SSF53850">
    <property type="entry name" value="Periplasmic binding protein-like II"/>
    <property type="match status" value="1"/>
</dbReference>
<keyword evidence="7" id="KW-1185">Reference proteome</keyword>
<reference evidence="6" key="1">
    <citation type="submission" date="2022-12" db="EMBL/GenBank/DDBJ databases">
        <title>Reference genome sequencing for broad-spectrum identification of bacterial and archaeal isolates by mass spectrometry.</title>
        <authorList>
            <person name="Sekiguchi Y."/>
            <person name="Tourlousse D.M."/>
        </authorList>
    </citation>
    <scope>NUCLEOTIDE SEQUENCE</scope>
    <source>
        <strain evidence="6">5-2</strain>
    </source>
</reference>
<evidence type="ECO:0000313" key="7">
    <source>
        <dbReference type="Proteomes" id="UP001144451"/>
    </source>
</evidence>